<reference evidence="7" key="2">
    <citation type="submission" date="2021-04" db="EMBL/GenBank/DDBJ databases">
        <authorList>
            <person name="Podell S."/>
        </authorList>
    </citation>
    <scope>NUCLEOTIDE SEQUENCE</scope>
    <source>
        <strain evidence="7">Hildebrandi</strain>
    </source>
</reference>
<organism evidence="7 8">
    <name type="scientific">Nitzschia inconspicua</name>
    <dbReference type="NCBI Taxonomy" id="303405"/>
    <lineage>
        <taxon>Eukaryota</taxon>
        <taxon>Sar</taxon>
        <taxon>Stramenopiles</taxon>
        <taxon>Ochrophyta</taxon>
        <taxon>Bacillariophyta</taxon>
        <taxon>Bacillariophyceae</taxon>
        <taxon>Bacillariophycidae</taxon>
        <taxon>Bacillariales</taxon>
        <taxon>Bacillariaceae</taxon>
        <taxon>Nitzschia</taxon>
    </lineage>
</organism>
<keyword evidence="2 5" id="KW-0732">Signal</keyword>
<accession>A0A9K3Q6I8</accession>
<evidence type="ECO:0000313" key="8">
    <source>
        <dbReference type="Proteomes" id="UP000693970"/>
    </source>
</evidence>
<sequence>MKGTASVVLPAILALLYPEAALTERAPTTRPNILLLLTDDQDAIIGGMDYMPRVDRLLRQQGTELENYFTHTPICCPSRSTILSGRYLHNGAALNNSLSGNCYGDEWRTGIEPNATFAVLAQKAGYRTGFAGKYLNQYGTGPRGQDESKQCIEKKQQQLGALPTRADGMGTMDGASG</sequence>
<comment type="caution">
    <text evidence="7">The sequence shown here is derived from an EMBL/GenBank/DDBJ whole genome shotgun (WGS) entry which is preliminary data.</text>
</comment>
<dbReference type="Pfam" id="PF00884">
    <property type="entry name" value="Sulfatase"/>
    <property type="match status" value="1"/>
</dbReference>
<dbReference type="AlphaFoldDB" id="A0A9K3Q6I8"/>
<feature type="region of interest" description="Disordered" evidence="4">
    <location>
        <begin position="141"/>
        <end position="177"/>
    </location>
</feature>
<evidence type="ECO:0000256" key="2">
    <source>
        <dbReference type="ARBA" id="ARBA00022729"/>
    </source>
</evidence>
<dbReference type="PANTHER" id="PTHR43108:SF8">
    <property type="entry name" value="SD21168P"/>
    <property type="match status" value="1"/>
</dbReference>
<feature type="domain" description="Sulfatase N-terminal" evidence="6">
    <location>
        <begin position="31"/>
        <end position="137"/>
    </location>
</feature>
<comment type="similarity">
    <text evidence="1">Belongs to the sulfatase family.</text>
</comment>
<evidence type="ECO:0000256" key="4">
    <source>
        <dbReference type="SAM" id="MobiDB-lite"/>
    </source>
</evidence>
<protein>
    <submittedName>
        <fullName evidence="7">Sulfatase</fullName>
    </submittedName>
</protein>
<dbReference type="OrthoDB" id="39084at2759"/>
<reference evidence="7" key="1">
    <citation type="journal article" date="2021" name="Sci. Rep.">
        <title>Diploid genomic architecture of Nitzschia inconspicua, an elite biomass production diatom.</title>
        <authorList>
            <person name="Oliver A."/>
            <person name="Podell S."/>
            <person name="Pinowska A."/>
            <person name="Traller J.C."/>
            <person name="Smith S.R."/>
            <person name="McClure R."/>
            <person name="Beliaev A."/>
            <person name="Bohutskyi P."/>
            <person name="Hill E.A."/>
            <person name="Rabines A."/>
            <person name="Zheng H."/>
            <person name="Allen L.Z."/>
            <person name="Kuo A."/>
            <person name="Grigoriev I.V."/>
            <person name="Allen A.E."/>
            <person name="Hazlebeck D."/>
            <person name="Allen E.E."/>
        </authorList>
    </citation>
    <scope>NUCLEOTIDE SEQUENCE</scope>
    <source>
        <strain evidence="7">Hildebrandi</strain>
    </source>
</reference>
<evidence type="ECO:0000313" key="7">
    <source>
        <dbReference type="EMBL" id="KAG7372295.1"/>
    </source>
</evidence>
<dbReference type="EMBL" id="JAGRRH010000003">
    <property type="protein sequence ID" value="KAG7372295.1"/>
    <property type="molecule type" value="Genomic_DNA"/>
</dbReference>
<feature type="chain" id="PRO_5039952355" evidence="5">
    <location>
        <begin position="24"/>
        <end position="177"/>
    </location>
</feature>
<dbReference type="PROSITE" id="PS00149">
    <property type="entry name" value="SULFATASE_2"/>
    <property type="match status" value="1"/>
</dbReference>
<evidence type="ECO:0000256" key="3">
    <source>
        <dbReference type="ARBA" id="ARBA00023180"/>
    </source>
</evidence>
<keyword evidence="3" id="KW-0325">Glycoprotein</keyword>
<dbReference type="Proteomes" id="UP000693970">
    <property type="component" value="Unassembled WGS sequence"/>
</dbReference>
<gene>
    <name evidence="7" type="ORF">IV203_018438</name>
</gene>
<evidence type="ECO:0000259" key="6">
    <source>
        <dbReference type="Pfam" id="PF00884"/>
    </source>
</evidence>
<feature type="signal peptide" evidence="5">
    <location>
        <begin position="1"/>
        <end position="23"/>
    </location>
</feature>
<dbReference type="GO" id="GO:0008449">
    <property type="term" value="F:N-acetylglucosamine-6-sulfatase activity"/>
    <property type="evidence" value="ECO:0007669"/>
    <property type="project" value="TreeGrafter"/>
</dbReference>
<dbReference type="PANTHER" id="PTHR43108">
    <property type="entry name" value="N-ACETYLGLUCOSAMINE-6-SULFATASE FAMILY MEMBER"/>
    <property type="match status" value="1"/>
</dbReference>
<keyword evidence="8" id="KW-1185">Reference proteome</keyword>
<feature type="compositionally biased region" description="Basic and acidic residues" evidence="4">
    <location>
        <begin position="144"/>
        <end position="156"/>
    </location>
</feature>
<evidence type="ECO:0000256" key="5">
    <source>
        <dbReference type="SAM" id="SignalP"/>
    </source>
</evidence>
<dbReference type="GO" id="GO:0005539">
    <property type="term" value="F:glycosaminoglycan binding"/>
    <property type="evidence" value="ECO:0007669"/>
    <property type="project" value="TreeGrafter"/>
</dbReference>
<proteinExistence type="inferred from homology"/>
<name>A0A9K3Q6I8_9STRA</name>
<dbReference type="InterPro" id="IPR000917">
    <property type="entry name" value="Sulfatase_N"/>
</dbReference>
<dbReference type="InterPro" id="IPR024607">
    <property type="entry name" value="Sulfatase_CS"/>
</dbReference>
<evidence type="ECO:0000256" key="1">
    <source>
        <dbReference type="ARBA" id="ARBA00008779"/>
    </source>
</evidence>